<feature type="active site" evidence="7">
    <location>
        <position position="202"/>
    </location>
</feature>
<name>A0AAD8Y8S7_9STRA</name>
<dbReference type="Proteomes" id="UP001224775">
    <property type="component" value="Unassembled WGS sequence"/>
</dbReference>
<dbReference type="InterPro" id="IPR052064">
    <property type="entry name" value="Mito_IMP1_subunit"/>
</dbReference>
<evidence type="ECO:0000256" key="5">
    <source>
        <dbReference type="ARBA" id="ARBA00023136"/>
    </source>
</evidence>
<evidence type="ECO:0000259" key="8">
    <source>
        <dbReference type="Pfam" id="PF10502"/>
    </source>
</evidence>
<dbReference type="GO" id="GO:0006465">
    <property type="term" value="P:signal peptide processing"/>
    <property type="evidence" value="ECO:0007669"/>
    <property type="project" value="InterPro"/>
</dbReference>
<feature type="active site" evidence="7">
    <location>
        <position position="107"/>
    </location>
</feature>
<dbReference type="InterPro" id="IPR019533">
    <property type="entry name" value="Peptidase_S26"/>
</dbReference>
<protein>
    <submittedName>
        <fullName evidence="9">Mitochondrial inner membrane protease subunit 1</fullName>
        <ecNumber evidence="9">3.4.21.-</ecNumber>
    </submittedName>
</protein>
<dbReference type="PROSITE" id="PS00761">
    <property type="entry name" value="SPASE_I_3"/>
    <property type="match status" value="1"/>
</dbReference>
<dbReference type="InterPro" id="IPR036286">
    <property type="entry name" value="LexA/Signal_pep-like_sf"/>
</dbReference>
<dbReference type="InterPro" id="IPR019758">
    <property type="entry name" value="Pept_S26A_signal_pept_1_CS"/>
</dbReference>
<dbReference type="AlphaFoldDB" id="A0AAD8Y8S7"/>
<dbReference type="EMBL" id="JATAAI010000015">
    <property type="protein sequence ID" value="KAK1740600.1"/>
    <property type="molecule type" value="Genomic_DNA"/>
</dbReference>
<proteinExistence type="inferred from homology"/>
<reference evidence="9" key="1">
    <citation type="submission" date="2023-06" db="EMBL/GenBank/DDBJ databases">
        <title>Survivors Of The Sea: Transcriptome response of Skeletonema marinoi to long-term dormancy.</title>
        <authorList>
            <person name="Pinder M.I.M."/>
            <person name="Kourtchenko O."/>
            <person name="Robertson E.K."/>
            <person name="Larsson T."/>
            <person name="Maumus F."/>
            <person name="Osuna-Cruz C.M."/>
            <person name="Vancaester E."/>
            <person name="Stenow R."/>
            <person name="Vandepoele K."/>
            <person name="Ploug H."/>
            <person name="Bruchert V."/>
            <person name="Godhe A."/>
            <person name="Topel M."/>
        </authorList>
    </citation>
    <scope>NUCLEOTIDE SEQUENCE</scope>
    <source>
        <strain evidence="9">R05AC</strain>
    </source>
</reference>
<keyword evidence="3 9" id="KW-0378">Hydrolase</keyword>
<keyword evidence="4" id="KW-0496">Mitochondrion</keyword>
<dbReference type="PANTHER" id="PTHR12383">
    <property type="entry name" value="PROTEASE FAMILY S26 MITOCHONDRIAL INNER MEMBRANE PROTEASE-RELATED"/>
    <property type="match status" value="1"/>
</dbReference>
<comment type="caution">
    <text evidence="9">The sequence shown here is derived from an EMBL/GenBank/DDBJ whole genome shotgun (WGS) entry which is preliminary data.</text>
</comment>
<comment type="similarity">
    <text evidence="6">Belongs to the peptidase S26 family. IMP1 subfamily.</text>
</comment>
<dbReference type="GO" id="GO:0004252">
    <property type="term" value="F:serine-type endopeptidase activity"/>
    <property type="evidence" value="ECO:0007669"/>
    <property type="project" value="InterPro"/>
</dbReference>
<evidence type="ECO:0000256" key="1">
    <source>
        <dbReference type="ARBA" id="ARBA00004273"/>
    </source>
</evidence>
<dbReference type="CDD" id="cd06530">
    <property type="entry name" value="S26_SPase_I"/>
    <property type="match status" value="1"/>
</dbReference>
<dbReference type="PRINTS" id="PR00727">
    <property type="entry name" value="LEADERPTASE"/>
</dbReference>
<evidence type="ECO:0000313" key="9">
    <source>
        <dbReference type="EMBL" id="KAK1740600.1"/>
    </source>
</evidence>
<dbReference type="EC" id="3.4.21.-" evidence="9"/>
<keyword evidence="9" id="KW-0645">Protease</keyword>
<evidence type="ECO:0000256" key="3">
    <source>
        <dbReference type="ARBA" id="ARBA00022801"/>
    </source>
</evidence>
<dbReference type="GO" id="GO:0006627">
    <property type="term" value="P:protein processing involved in protein targeting to mitochondrion"/>
    <property type="evidence" value="ECO:0007669"/>
    <property type="project" value="TreeGrafter"/>
</dbReference>
<organism evidence="9 10">
    <name type="scientific">Skeletonema marinoi</name>
    <dbReference type="NCBI Taxonomy" id="267567"/>
    <lineage>
        <taxon>Eukaryota</taxon>
        <taxon>Sar</taxon>
        <taxon>Stramenopiles</taxon>
        <taxon>Ochrophyta</taxon>
        <taxon>Bacillariophyta</taxon>
        <taxon>Coscinodiscophyceae</taxon>
        <taxon>Thalassiosirophycidae</taxon>
        <taxon>Thalassiosirales</taxon>
        <taxon>Skeletonemataceae</taxon>
        <taxon>Skeletonema</taxon>
        <taxon>Skeletonema marinoi-dohrnii complex</taxon>
    </lineage>
</organism>
<sequence>MPPLQRLRTYSRPLSTLFTTGYRSVVANTTQPCSSSHPFSRAIIHHHLFSSKSAQTPVTNNYSTIKQQVHSLFQSVTLFLPRVVAFCGTIHVTTEYGFNTVSCEGPSMEPTIIDGSFTCVLIDKFSHRIFGLENNNDDDEHDSHDCSPTECCSDEQEFSNNDDNTTWLSLLKGVWEQHFASGLQRGDVIILHHPSKEATICKRIIGMPGDTIIRTDGGSRESNHRVKVSPGHLWIEGDNTLQSHDSRAYGDVPASLIIGKVVCRLWPLRDYASLGLDANGMEHWQRVRGRIGRGERPLPLKRNDGFEGSHVLKERNC</sequence>
<evidence type="ECO:0000256" key="4">
    <source>
        <dbReference type="ARBA" id="ARBA00023128"/>
    </source>
</evidence>
<keyword evidence="5" id="KW-0472">Membrane</keyword>
<evidence type="ECO:0000256" key="2">
    <source>
        <dbReference type="ARBA" id="ARBA00022792"/>
    </source>
</evidence>
<dbReference type="PANTHER" id="PTHR12383:SF16">
    <property type="entry name" value="MITOCHONDRIAL INNER MEMBRANE PROTEASE SUBUNIT 1"/>
    <property type="match status" value="1"/>
</dbReference>
<feature type="domain" description="Peptidase S26" evidence="8">
    <location>
        <begin position="224"/>
        <end position="266"/>
    </location>
</feature>
<keyword evidence="2" id="KW-0999">Mitochondrion inner membrane</keyword>
<evidence type="ECO:0000256" key="6">
    <source>
        <dbReference type="ARBA" id="ARBA00038445"/>
    </source>
</evidence>
<feature type="domain" description="Peptidase S26" evidence="8">
    <location>
        <begin position="81"/>
        <end position="217"/>
    </location>
</feature>
<accession>A0AAD8Y8S7</accession>
<dbReference type="Pfam" id="PF10502">
    <property type="entry name" value="Peptidase_S26"/>
    <property type="match status" value="2"/>
</dbReference>
<dbReference type="GO" id="GO:0042720">
    <property type="term" value="C:mitochondrial inner membrane peptidase complex"/>
    <property type="evidence" value="ECO:0007669"/>
    <property type="project" value="TreeGrafter"/>
</dbReference>
<evidence type="ECO:0000313" key="10">
    <source>
        <dbReference type="Proteomes" id="UP001224775"/>
    </source>
</evidence>
<dbReference type="SUPFAM" id="SSF51306">
    <property type="entry name" value="LexA/Signal peptidase"/>
    <property type="match status" value="1"/>
</dbReference>
<evidence type="ECO:0000256" key="7">
    <source>
        <dbReference type="PIRSR" id="PIRSR600223-1"/>
    </source>
</evidence>
<comment type="subcellular location">
    <subcellularLocation>
        <location evidence="1">Mitochondrion inner membrane</location>
    </subcellularLocation>
</comment>
<dbReference type="InterPro" id="IPR000223">
    <property type="entry name" value="Pept_S26A_signal_pept_1"/>
</dbReference>
<dbReference type="Gene3D" id="2.10.109.10">
    <property type="entry name" value="Umud Fragment, subunit A"/>
    <property type="match status" value="1"/>
</dbReference>
<gene>
    <name evidence="9" type="ORF">QTG54_008695</name>
</gene>
<keyword evidence="10" id="KW-1185">Reference proteome</keyword>